<dbReference type="InterPro" id="IPR033134">
    <property type="entry name" value="Asp/Glu_racemase_AS_2"/>
</dbReference>
<reference evidence="8 9" key="1">
    <citation type="submission" date="2021-04" db="EMBL/GenBank/DDBJ databases">
        <title>Novel species identification of genus Shewanella.</title>
        <authorList>
            <person name="Liu G."/>
        </authorList>
    </citation>
    <scope>NUCLEOTIDE SEQUENCE [LARGE SCALE GENOMIC DNA]</scope>
    <source>
        <strain evidence="8 9">FJAT-54481</strain>
    </source>
</reference>
<dbReference type="InterPro" id="IPR015942">
    <property type="entry name" value="Asp/Glu/hydantoin_racemase"/>
</dbReference>
<dbReference type="HAMAP" id="MF_00258">
    <property type="entry name" value="Glu_racemase"/>
    <property type="match status" value="1"/>
</dbReference>
<dbReference type="InterPro" id="IPR004391">
    <property type="entry name" value="Glu_race"/>
</dbReference>
<comment type="similarity">
    <text evidence="7">Belongs to the aspartate/glutamate racemases family.</text>
</comment>
<comment type="function">
    <text evidence="7">Provides the (R)-glutamate required for cell wall biosynthesis.</text>
</comment>
<keyword evidence="6 7" id="KW-0961">Cell wall biogenesis/degradation</keyword>
<feature type="active site" description="Proton donor/acceptor" evidence="7">
    <location>
        <position position="183"/>
    </location>
</feature>
<sequence length="261" mass="28191">MSHTILVFDSGVGGLSVLQEIRQLIPGQHYHYLFDNARLPYGELSEAELISGCVALIEPMVTRLAADIVVIACNTASTLILPALRQCLSVPVVGVVPAIKPAAQLSKSHHIGLLATPGTIKREYTHELIRKFADDCRVELFGSSELVMLAEQKIAGLEPSPQQLQKLLAPITQSSLDVLVLGCTHFPMLKAEISQILGDQVTLLDSGTAIARRVRDLLPAGEENPEDETAVAYYTTAAISEGLTLSLKKLGFSKIENIKSE</sequence>
<dbReference type="GO" id="GO:0008881">
    <property type="term" value="F:glutamate racemase activity"/>
    <property type="evidence" value="ECO:0007669"/>
    <property type="project" value="UniProtKB-EC"/>
</dbReference>
<proteinExistence type="inferred from homology"/>
<keyword evidence="5 7" id="KW-0413">Isomerase</keyword>
<gene>
    <name evidence="7" type="primary">murI</name>
    <name evidence="8" type="ORF">KDN34_00795</name>
</gene>
<evidence type="ECO:0000256" key="2">
    <source>
        <dbReference type="ARBA" id="ARBA00013090"/>
    </source>
</evidence>
<evidence type="ECO:0000313" key="9">
    <source>
        <dbReference type="Proteomes" id="UP000679575"/>
    </source>
</evidence>
<feature type="binding site" evidence="7">
    <location>
        <begin position="41"/>
        <end position="42"/>
    </location>
    <ligand>
        <name>substrate</name>
    </ligand>
</feature>
<name>A0ABX7YTR8_9GAMM</name>
<feature type="binding site" evidence="7">
    <location>
        <begin position="74"/>
        <end position="75"/>
    </location>
    <ligand>
        <name>substrate</name>
    </ligand>
</feature>
<dbReference type="PROSITE" id="PS00923">
    <property type="entry name" value="ASP_GLU_RACEMASE_1"/>
    <property type="match status" value="1"/>
</dbReference>
<protein>
    <recommendedName>
        <fullName evidence="2 7">Glutamate racemase</fullName>
        <ecNumber evidence="2 7">5.1.1.3</ecNumber>
    </recommendedName>
</protein>
<accession>A0ABX7YTR8</accession>
<dbReference type="EMBL" id="CP073587">
    <property type="protein sequence ID" value="QUN06059.1"/>
    <property type="molecule type" value="Genomic_DNA"/>
</dbReference>
<comment type="pathway">
    <text evidence="7">Cell wall biogenesis; peptidoglycan biosynthesis.</text>
</comment>
<comment type="catalytic activity">
    <reaction evidence="1 7">
        <text>L-glutamate = D-glutamate</text>
        <dbReference type="Rhea" id="RHEA:12813"/>
        <dbReference type="ChEBI" id="CHEBI:29985"/>
        <dbReference type="ChEBI" id="CHEBI:29986"/>
        <dbReference type="EC" id="5.1.1.3"/>
    </reaction>
</comment>
<feature type="binding site" evidence="7">
    <location>
        <begin position="184"/>
        <end position="185"/>
    </location>
    <ligand>
        <name>substrate</name>
    </ligand>
</feature>
<dbReference type="Proteomes" id="UP000679575">
    <property type="component" value="Chromosome"/>
</dbReference>
<evidence type="ECO:0000313" key="8">
    <source>
        <dbReference type="EMBL" id="QUN06059.1"/>
    </source>
</evidence>
<feature type="binding site" evidence="7">
    <location>
        <begin position="9"/>
        <end position="10"/>
    </location>
    <ligand>
        <name>substrate</name>
    </ligand>
</feature>
<dbReference type="EC" id="5.1.1.3" evidence="2 7"/>
<evidence type="ECO:0000256" key="3">
    <source>
        <dbReference type="ARBA" id="ARBA00022960"/>
    </source>
</evidence>
<dbReference type="InterPro" id="IPR001920">
    <property type="entry name" value="Asp/Glu_race"/>
</dbReference>
<evidence type="ECO:0000256" key="4">
    <source>
        <dbReference type="ARBA" id="ARBA00022984"/>
    </source>
</evidence>
<dbReference type="InterPro" id="IPR018187">
    <property type="entry name" value="Asp/Glu_racemase_AS_1"/>
</dbReference>
<dbReference type="PANTHER" id="PTHR21198">
    <property type="entry name" value="GLUTAMATE RACEMASE"/>
    <property type="match status" value="1"/>
</dbReference>
<evidence type="ECO:0000256" key="6">
    <source>
        <dbReference type="ARBA" id="ARBA00023316"/>
    </source>
</evidence>
<evidence type="ECO:0000256" key="7">
    <source>
        <dbReference type="HAMAP-Rule" id="MF_00258"/>
    </source>
</evidence>
<feature type="active site" description="Proton donor/acceptor" evidence="7">
    <location>
        <position position="73"/>
    </location>
</feature>
<dbReference type="Pfam" id="PF01177">
    <property type="entry name" value="Asp_Glu_race"/>
    <property type="match status" value="1"/>
</dbReference>
<organism evidence="8 9">
    <name type="scientific">Shewanella yunxiaonensis</name>
    <dbReference type="NCBI Taxonomy" id="2829809"/>
    <lineage>
        <taxon>Bacteria</taxon>
        <taxon>Pseudomonadati</taxon>
        <taxon>Pseudomonadota</taxon>
        <taxon>Gammaproteobacteria</taxon>
        <taxon>Alteromonadales</taxon>
        <taxon>Shewanellaceae</taxon>
        <taxon>Shewanella</taxon>
    </lineage>
</organism>
<dbReference type="NCBIfam" id="TIGR00067">
    <property type="entry name" value="glut_race"/>
    <property type="match status" value="1"/>
</dbReference>
<dbReference type="PANTHER" id="PTHR21198:SF2">
    <property type="entry name" value="GLUTAMATE RACEMASE"/>
    <property type="match status" value="1"/>
</dbReference>
<keyword evidence="3 7" id="KW-0133">Cell shape</keyword>
<dbReference type="PROSITE" id="PS00924">
    <property type="entry name" value="ASP_GLU_RACEMASE_2"/>
    <property type="match status" value="1"/>
</dbReference>
<dbReference type="RefSeq" id="WP_212595084.1">
    <property type="nucleotide sequence ID" value="NZ_CP073587.1"/>
</dbReference>
<dbReference type="Gene3D" id="3.40.50.1860">
    <property type="match status" value="2"/>
</dbReference>
<keyword evidence="9" id="KW-1185">Reference proteome</keyword>
<keyword evidence="4 7" id="KW-0573">Peptidoglycan synthesis</keyword>
<evidence type="ECO:0000256" key="1">
    <source>
        <dbReference type="ARBA" id="ARBA00001602"/>
    </source>
</evidence>
<evidence type="ECO:0000256" key="5">
    <source>
        <dbReference type="ARBA" id="ARBA00023235"/>
    </source>
</evidence>
<dbReference type="SUPFAM" id="SSF53681">
    <property type="entry name" value="Aspartate/glutamate racemase"/>
    <property type="match status" value="2"/>
</dbReference>